<dbReference type="InterPro" id="IPR014036">
    <property type="entry name" value="DeoR-like_C"/>
</dbReference>
<dbReference type="Gene3D" id="3.40.50.1360">
    <property type="match status" value="1"/>
</dbReference>
<accession>A0A1I2YDK4</accession>
<dbReference type="SUPFAM" id="SSF100950">
    <property type="entry name" value="NagB/RpiA/CoA transferase-like"/>
    <property type="match status" value="1"/>
</dbReference>
<dbReference type="InterPro" id="IPR037171">
    <property type="entry name" value="NagB/RpiA_transferase-like"/>
</dbReference>
<gene>
    <name evidence="6" type="ORF">E3O11_09690</name>
    <name evidence="5" type="ORF">SAMN05216274_1027</name>
</gene>
<dbReference type="PRINTS" id="PR00037">
    <property type="entry name" value="HTHLACR"/>
</dbReference>
<dbReference type="EMBL" id="FOPW01000002">
    <property type="protein sequence ID" value="SFH23752.1"/>
    <property type="molecule type" value="Genomic_DNA"/>
</dbReference>
<dbReference type="PANTHER" id="PTHR30363:SF44">
    <property type="entry name" value="AGA OPERON TRANSCRIPTIONAL REPRESSOR-RELATED"/>
    <property type="match status" value="1"/>
</dbReference>
<keyword evidence="7" id="KW-1185">Reference proteome</keyword>
<proteinExistence type="predicted"/>
<evidence type="ECO:0000313" key="8">
    <source>
        <dbReference type="Proteomes" id="UP000297963"/>
    </source>
</evidence>
<evidence type="ECO:0000313" key="5">
    <source>
        <dbReference type="EMBL" id="SFH23752.1"/>
    </source>
</evidence>
<dbReference type="Pfam" id="PF00455">
    <property type="entry name" value="DeoRC"/>
    <property type="match status" value="1"/>
</dbReference>
<dbReference type="GO" id="GO:0003677">
    <property type="term" value="F:DNA binding"/>
    <property type="evidence" value="ECO:0007669"/>
    <property type="project" value="UniProtKB-KW"/>
</dbReference>
<dbReference type="SMART" id="SM00420">
    <property type="entry name" value="HTH_DEOR"/>
    <property type="match status" value="1"/>
</dbReference>
<dbReference type="Pfam" id="PF08220">
    <property type="entry name" value="HTH_DeoR"/>
    <property type="match status" value="1"/>
</dbReference>
<keyword evidence="2" id="KW-0238">DNA-binding</keyword>
<protein>
    <submittedName>
        <fullName evidence="6">DeoR/GlpR transcriptional regulator</fullName>
    </submittedName>
    <submittedName>
        <fullName evidence="5">Transcriptional regulator, DeoR family</fullName>
    </submittedName>
</protein>
<dbReference type="Proteomes" id="UP000297963">
    <property type="component" value="Unassembled WGS sequence"/>
</dbReference>
<name>A0A1I2YDK4_9MICO</name>
<feature type="domain" description="HTH deoR-type" evidence="4">
    <location>
        <begin position="19"/>
        <end position="74"/>
    </location>
</feature>
<dbReference type="InterPro" id="IPR050313">
    <property type="entry name" value="Carb_Metab_HTH_regulators"/>
</dbReference>
<dbReference type="RefSeq" id="WP_092448214.1">
    <property type="nucleotide sequence ID" value="NZ_BKAC01000024.1"/>
</dbReference>
<sequence length="274" mass="28966">MATRPSKTDAPAPTDYRRGTRARHERLLALVRAGSTGVDELATALQISRSTVRRDLAHLNTTGDITRTYGGASSAPPFRERELSDRVTVEHAAKVAIAARAVELVPPGATIFLDAGSTCGEVARQLWHTEGLTVVTRSLDSALYLASAPGVDVVVTGGRVARTSHGLVGPLADLALGRYMVDVAFLGVDAVDPVDGVGEPTLSEAQVKDTAARRARRVVVLADASKLARGAVPAWAPLPHGWTLITNEVDDDILDRYRSEGVAVISVKVGAEPR</sequence>
<dbReference type="AlphaFoldDB" id="A0A1I2YDK4"/>
<dbReference type="PROSITE" id="PS51000">
    <property type="entry name" value="HTH_DEOR_2"/>
    <property type="match status" value="1"/>
</dbReference>
<evidence type="ECO:0000313" key="6">
    <source>
        <dbReference type="EMBL" id="TFB84538.1"/>
    </source>
</evidence>
<dbReference type="STRING" id="995038.SAMN05216274_1027"/>
<dbReference type="InterPro" id="IPR036390">
    <property type="entry name" value="WH_DNA-bd_sf"/>
</dbReference>
<keyword evidence="3" id="KW-0804">Transcription</keyword>
<evidence type="ECO:0000256" key="1">
    <source>
        <dbReference type="ARBA" id="ARBA00023015"/>
    </source>
</evidence>
<dbReference type="InterPro" id="IPR001034">
    <property type="entry name" value="DeoR_HTH"/>
</dbReference>
<dbReference type="SUPFAM" id="SSF46785">
    <property type="entry name" value="Winged helix' DNA-binding domain"/>
    <property type="match status" value="1"/>
</dbReference>
<evidence type="ECO:0000256" key="3">
    <source>
        <dbReference type="ARBA" id="ARBA00023163"/>
    </source>
</evidence>
<evidence type="ECO:0000259" key="4">
    <source>
        <dbReference type="PROSITE" id="PS51000"/>
    </source>
</evidence>
<comment type="caution">
    <text evidence="6">The sequence shown here is derived from an EMBL/GenBank/DDBJ whole genome shotgun (WGS) entry which is preliminary data.</text>
</comment>
<evidence type="ECO:0000256" key="2">
    <source>
        <dbReference type="ARBA" id="ARBA00023125"/>
    </source>
</evidence>
<reference evidence="5 7" key="1">
    <citation type="submission" date="2016-10" db="EMBL/GenBank/DDBJ databases">
        <authorList>
            <person name="Varghese N."/>
            <person name="Submissions S."/>
        </authorList>
    </citation>
    <scope>NUCLEOTIDE SEQUENCE [LARGE SCALE GENOMIC DNA]</scope>
    <source>
        <strain evidence="5 7">GMCC 1.11211</strain>
    </source>
</reference>
<dbReference type="PROSITE" id="PS00894">
    <property type="entry name" value="HTH_DEOR_1"/>
    <property type="match status" value="1"/>
</dbReference>
<evidence type="ECO:0000313" key="7">
    <source>
        <dbReference type="Proteomes" id="UP000199681"/>
    </source>
</evidence>
<dbReference type="GO" id="GO:0003700">
    <property type="term" value="F:DNA-binding transcription factor activity"/>
    <property type="evidence" value="ECO:0007669"/>
    <property type="project" value="InterPro"/>
</dbReference>
<dbReference type="PANTHER" id="PTHR30363">
    <property type="entry name" value="HTH-TYPE TRANSCRIPTIONAL REGULATOR SRLR-RELATED"/>
    <property type="match status" value="1"/>
</dbReference>
<dbReference type="InterPro" id="IPR018356">
    <property type="entry name" value="Tscrpt_reg_HTH_DeoR_CS"/>
</dbReference>
<reference evidence="6 8" key="2">
    <citation type="submission" date="2019-03" db="EMBL/GenBank/DDBJ databases">
        <title>Genomics of glacier-inhabiting Cryobacterium strains.</title>
        <authorList>
            <person name="Liu Q."/>
            <person name="Xin Y.-H."/>
        </authorList>
    </citation>
    <scope>NUCLEOTIDE SEQUENCE [LARGE SCALE GENOMIC DNA]</scope>
    <source>
        <strain evidence="6 8">Hh34</strain>
    </source>
</reference>
<organism evidence="6 8">
    <name type="scientific">Cryobacterium levicorallinum</name>
    <dbReference type="NCBI Taxonomy" id="995038"/>
    <lineage>
        <taxon>Bacteria</taxon>
        <taxon>Bacillati</taxon>
        <taxon>Actinomycetota</taxon>
        <taxon>Actinomycetes</taxon>
        <taxon>Micrococcales</taxon>
        <taxon>Microbacteriaceae</taxon>
        <taxon>Cryobacterium</taxon>
    </lineage>
</organism>
<dbReference type="SMART" id="SM01134">
    <property type="entry name" value="DeoRC"/>
    <property type="match status" value="1"/>
</dbReference>
<dbReference type="EMBL" id="SOFE01000016">
    <property type="protein sequence ID" value="TFB84538.1"/>
    <property type="molecule type" value="Genomic_DNA"/>
</dbReference>
<dbReference type="Proteomes" id="UP000199681">
    <property type="component" value="Unassembled WGS sequence"/>
</dbReference>
<keyword evidence="1" id="KW-0805">Transcription regulation</keyword>